<feature type="transmembrane region" description="Helical" evidence="1">
    <location>
        <begin position="15"/>
        <end position="34"/>
    </location>
</feature>
<dbReference type="RefSeq" id="WP_338181977.1">
    <property type="nucleotide sequence ID" value="NZ_JAEKNQ010000057.1"/>
</dbReference>
<organism evidence="2 3">
    <name type="scientific">Candidatus Dormiibacter inghamiae</name>
    <dbReference type="NCBI Taxonomy" id="3127013"/>
    <lineage>
        <taxon>Bacteria</taxon>
        <taxon>Bacillati</taxon>
        <taxon>Candidatus Dormiibacterota</taxon>
        <taxon>Candidatus Dormibacteria</taxon>
        <taxon>Candidatus Dormibacterales</taxon>
        <taxon>Candidatus Dormibacteraceae</taxon>
        <taxon>Candidatus Dormiibacter</taxon>
    </lineage>
</organism>
<accession>A0A934NEL9</accession>
<feature type="transmembrane region" description="Helical" evidence="1">
    <location>
        <begin position="46"/>
        <end position="64"/>
    </location>
</feature>
<name>A0A934NEL9_9BACT</name>
<proteinExistence type="predicted"/>
<comment type="caution">
    <text evidence="2">The sequence shown here is derived from an EMBL/GenBank/DDBJ whole genome shotgun (WGS) entry which is preliminary data.</text>
</comment>
<dbReference type="AlphaFoldDB" id="A0A934NEL9"/>
<dbReference type="EMBL" id="JAEKNQ010000057">
    <property type="protein sequence ID" value="MBJ7604398.1"/>
    <property type="molecule type" value="Genomic_DNA"/>
</dbReference>
<evidence type="ECO:0000313" key="3">
    <source>
        <dbReference type="Proteomes" id="UP000620075"/>
    </source>
</evidence>
<evidence type="ECO:0000256" key="1">
    <source>
        <dbReference type="SAM" id="Phobius"/>
    </source>
</evidence>
<dbReference type="Proteomes" id="UP000620075">
    <property type="component" value="Unassembled WGS sequence"/>
</dbReference>
<gene>
    <name evidence="2" type="ORF">JF888_14615</name>
</gene>
<keyword evidence="1" id="KW-0812">Transmembrane</keyword>
<sequence length="67" mass="6817">MNELNRRLAALPEHWLILVAVLLPVLLLVGAYAFSLAGGGRWHGGSVAAALAALGLVGAGLYAGRPA</sequence>
<keyword evidence="1" id="KW-1133">Transmembrane helix</keyword>
<keyword evidence="1" id="KW-0472">Membrane</keyword>
<reference evidence="2 3" key="1">
    <citation type="submission" date="2020-10" db="EMBL/GenBank/DDBJ databases">
        <title>Ca. Dormibacterota MAGs.</title>
        <authorList>
            <person name="Montgomery K."/>
        </authorList>
    </citation>
    <scope>NUCLEOTIDE SEQUENCE [LARGE SCALE GENOMIC DNA]</scope>
    <source>
        <strain evidence="2">SC8811_S16_3</strain>
    </source>
</reference>
<protein>
    <submittedName>
        <fullName evidence="2">Uncharacterized protein</fullName>
    </submittedName>
</protein>
<evidence type="ECO:0000313" key="2">
    <source>
        <dbReference type="EMBL" id="MBJ7604398.1"/>
    </source>
</evidence>